<dbReference type="Proteomes" id="UP000239494">
    <property type="component" value="Unassembled WGS sequence"/>
</dbReference>
<dbReference type="AlphaFoldDB" id="A0A2T0SQA3"/>
<feature type="domain" description="Carboxylesterase type B" evidence="5">
    <location>
        <begin position="17"/>
        <end position="235"/>
    </location>
</feature>
<keyword evidence="3 4" id="KW-0378">Hydrolase</keyword>
<dbReference type="Gene3D" id="3.40.50.1820">
    <property type="entry name" value="alpha/beta hydrolase"/>
    <property type="match status" value="2"/>
</dbReference>
<dbReference type="RefSeq" id="WP_245887214.1">
    <property type="nucleotide sequence ID" value="NZ_PVTF01000013.1"/>
</dbReference>
<dbReference type="InterPro" id="IPR029058">
    <property type="entry name" value="AB_hydrolase_fold"/>
</dbReference>
<name>A0A2T0SQA3_9PSEU</name>
<dbReference type="InterPro" id="IPR002168">
    <property type="entry name" value="Lipase_GDXG_HIS_AS"/>
</dbReference>
<gene>
    <name evidence="6" type="ORF">CLV43_11318</name>
</gene>
<comment type="similarity">
    <text evidence="2">Belongs to the 'GDXG' lipolytic enzyme family.</text>
</comment>
<dbReference type="SUPFAM" id="SSF53474">
    <property type="entry name" value="alpha/beta-Hydrolases"/>
    <property type="match status" value="1"/>
</dbReference>
<dbReference type="InterPro" id="IPR002018">
    <property type="entry name" value="CarbesteraseB"/>
</dbReference>
<dbReference type="EC" id="3.1.1.-" evidence="4"/>
<evidence type="ECO:0000259" key="5">
    <source>
        <dbReference type="Pfam" id="PF00135"/>
    </source>
</evidence>
<comment type="caution">
    <text evidence="6">The sequence shown here is derived from an EMBL/GenBank/DDBJ whole genome shotgun (WGS) entry which is preliminary data.</text>
</comment>
<dbReference type="EMBL" id="PVTF01000013">
    <property type="protein sequence ID" value="PRY35591.1"/>
    <property type="molecule type" value="Genomic_DNA"/>
</dbReference>
<dbReference type="PROSITE" id="PS01173">
    <property type="entry name" value="LIPASE_GDXG_HIS"/>
    <property type="match status" value="1"/>
</dbReference>
<sequence length="396" mass="40375">MGVTVTTTAGAVSGDGTAFRGIPYAAPPVGAGRFAAPAPPVPWSGVRDATATGPAAPAPDRRWFGKADLGPLMGVDRVGGDDYLTVAVSTPTTTGRAPVMVFVHGGGFVSGTGSAPVYDGSAFARDGIVLVTLNYRLGAPGWLRLPGAPDNRGLLDVLAALRWVRANIAAFGGDPDRVTLFGQSAGAMVVSALTTTSAAHGLFHRAISQSGGLVELSPETADGTSAALADALGVDLTAEAFGQVPDDGLVEAVTRLRPVGGAGVSPFGVVRSDHDPVPGLDLLVGTNSEESRLYQDPSRSAAIDGMFRTGARDLVAAHGGASTYEFDWRDGPYGACHTVELPFVFGTADLPALRGPHGLLGPDVPPSLPAEVHGAWVRFASTGDPGWAGHHRFTGS</sequence>
<evidence type="ECO:0000256" key="1">
    <source>
        <dbReference type="ARBA" id="ARBA00005964"/>
    </source>
</evidence>
<evidence type="ECO:0000256" key="2">
    <source>
        <dbReference type="ARBA" id="ARBA00010515"/>
    </source>
</evidence>
<dbReference type="Pfam" id="PF00135">
    <property type="entry name" value="COesterase"/>
    <property type="match status" value="1"/>
</dbReference>
<proteinExistence type="inferred from homology"/>
<organism evidence="6 7">
    <name type="scientific">Umezawaea tangerina</name>
    <dbReference type="NCBI Taxonomy" id="84725"/>
    <lineage>
        <taxon>Bacteria</taxon>
        <taxon>Bacillati</taxon>
        <taxon>Actinomycetota</taxon>
        <taxon>Actinomycetes</taxon>
        <taxon>Pseudonocardiales</taxon>
        <taxon>Pseudonocardiaceae</taxon>
        <taxon>Umezawaea</taxon>
    </lineage>
</organism>
<evidence type="ECO:0000256" key="3">
    <source>
        <dbReference type="ARBA" id="ARBA00022801"/>
    </source>
</evidence>
<evidence type="ECO:0000256" key="4">
    <source>
        <dbReference type="RuleBase" id="RU361235"/>
    </source>
</evidence>
<accession>A0A2T0SQA3</accession>
<protein>
    <recommendedName>
        <fullName evidence="4">Carboxylic ester hydrolase</fullName>
        <ecNumber evidence="4">3.1.1.-</ecNumber>
    </recommendedName>
</protein>
<dbReference type="PANTHER" id="PTHR11559">
    <property type="entry name" value="CARBOXYLESTERASE"/>
    <property type="match status" value="1"/>
</dbReference>
<dbReference type="PROSITE" id="PS00122">
    <property type="entry name" value="CARBOXYLESTERASE_B_1"/>
    <property type="match status" value="1"/>
</dbReference>
<dbReference type="InterPro" id="IPR050309">
    <property type="entry name" value="Type-B_Carboxylest/Lipase"/>
</dbReference>
<evidence type="ECO:0000313" key="7">
    <source>
        <dbReference type="Proteomes" id="UP000239494"/>
    </source>
</evidence>
<comment type="similarity">
    <text evidence="1 4">Belongs to the type-B carboxylesterase/lipase family.</text>
</comment>
<dbReference type="InterPro" id="IPR019826">
    <property type="entry name" value="Carboxylesterase_B_AS"/>
</dbReference>
<reference evidence="6 7" key="1">
    <citation type="submission" date="2018-03" db="EMBL/GenBank/DDBJ databases">
        <title>Genomic Encyclopedia of Archaeal and Bacterial Type Strains, Phase II (KMG-II): from individual species to whole genera.</title>
        <authorList>
            <person name="Goeker M."/>
        </authorList>
    </citation>
    <scope>NUCLEOTIDE SEQUENCE [LARGE SCALE GENOMIC DNA]</scope>
    <source>
        <strain evidence="6 7">DSM 44720</strain>
    </source>
</reference>
<dbReference type="GO" id="GO:0016787">
    <property type="term" value="F:hydrolase activity"/>
    <property type="evidence" value="ECO:0007669"/>
    <property type="project" value="UniProtKB-KW"/>
</dbReference>
<keyword evidence="7" id="KW-1185">Reference proteome</keyword>
<evidence type="ECO:0000313" key="6">
    <source>
        <dbReference type="EMBL" id="PRY35591.1"/>
    </source>
</evidence>